<name>B9S0Y1_RICCO</name>
<sequence>MSKYSRLDVLIFFSYIIDNEEEDELSPSLNKYCKFLQLLISNLFRVGGSWLLAKDIKESHPSMHKFSRLLQLQVKTAGKGARALQFLIRITLKHGRQSILWKENESRAGFISSSLRKTKLCKHCGRISRLSQCLTSRYLNSEPHPGFSCSASSSSTKETSLGQPSMTKL</sequence>
<protein>
    <submittedName>
        <fullName evidence="2">Uncharacterized protein</fullName>
    </submittedName>
</protein>
<reference evidence="3" key="1">
    <citation type="journal article" date="2010" name="Nat. Biotechnol.">
        <title>Draft genome sequence of the oilseed species Ricinus communis.</title>
        <authorList>
            <person name="Chan A.P."/>
            <person name="Crabtree J."/>
            <person name="Zhao Q."/>
            <person name="Lorenzi H."/>
            <person name="Orvis J."/>
            <person name="Puiu D."/>
            <person name="Melake-Berhan A."/>
            <person name="Jones K.M."/>
            <person name="Redman J."/>
            <person name="Chen G."/>
            <person name="Cahoon E.B."/>
            <person name="Gedil M."/>
            <person name="Stanke M."/>
            <person name="Haas B.J."/>
            <person name="Wortman J.R."/>
            <person name="Fraser-Liggett C.M."/>
            <person name="Ravel J."/>
            <person name="Rabinowicz P.D."/>
        </authorList>
    </citation>
    <scope>NUCLEOTIDE SEQUENCE [LARGE SCALE GENOMIC DNA]</scope>
    <source>
        <strain evidence="3">cv. Hale</strain>
    </source>
</reference>
<gene>
    <name evidence="2" type="ORF">RCOM_0631310</name>
</gene>
<keyword evidence="3" id="KW-1185">Reference proteome</keyword>
<organism evidence="2 3">
    <name type="scientific">Ricinus communis</name>
    <name type="common">Castor bean</name>
    <dbReference type="NCBI Taxonomy" id="3988"/>
    <lineage>
        <taxon>Eukaryota</taxon>
        <taxon>Viridiplantae</taxon>
        <taxon>Streptophyta</taxon>
        <taxon>Embryophyta</taxon>
        <taxon>Tracheophyta</taxon>
        <taxon>Spermatophyta</taxon>
        <taxon>Magnoliopsida</taxon>
        <taxon>eudicotyledons</taxon>
        <taxon>Gunneridae</taxon>
        <taxon>Pentapetalae</taxon>
        <taxon>rosids</taxon>
        <taxon>fabids</taxon>
        <taxon>Malpighiales</taxon>
        <taxon>Euphorbiaceae</taxon>
        <taxon>Acalyphoideae</taxon>
        <taxon>Acalypheae</taxon>
        <taxon>Ricinus</taxon>
    </lineage>
</organism>
<evidence type="ECO:0000256" key="1">
    <source>
        <dbReference type="SAM" id="MobiDB-lite"/>
    </source>
</evidence>
<dbReference type="AlphaFoldDB" id="B9S0Y1"/>
<feature type="region of interest" description="Disordered" evidence="1">
    <location>
        <begin position="147"/>
        <end position="169"/>
    </location>
</feature>
<dbReference type="EMBL" id="EQ973842">
    <property type="protein sequence ID" value="EEF42623.1"/>
    <property type="molecule type" value="Genomic_DNA"/>
</dbReference>
<evidence type="ECO:0000313" key="3">
    <source>
        <dbReference type="Proteomes" id="UP000008311"/>
    </source>
</evidence>
<dbReference type="InParanoid" id="B9S0Y1"/>
<evidence type="ECO:0000313" key="2">
    <source>
        <dbReference type="EMBL" id="EEF42623.1"/>
    </source>
</evidence>
<accession>B9S0Y1</accession>
<proteinExistence type="predicted"/>
<dbReference type="Proteomes" id="UP000008311">
    <property type="component" value="Unassembled WGS sequence"/>
</dbReference>
<feature type="compositionally biased region" description="Polar residues" evidence="1">
    <location>
        <begin position="156"/>
        <end position="169"/>
    </location>
</feature>